<evidence type="ECO:0000256" key="11">
    <source>
        <dbReference type="HAMAP-Rule" id="MF_00228"/>
    </source>
</evidence>
<dbReference type="HAMAP" id="MF_00228">
    <property type="entry name" value="Thz_kinase"/>
    <property type="match status" value="1"/>
</dbReference>
<proteinExistence type="inferred from homology"/>
<accession>A0A1T5LL24</accession>
<keyword evidence="8 11" id="KW-0067">ATP-binding</keyword>
<evidence type="ECO:0000256" key="4">
    <source>
        <dbReference type="ARBA" id="ARBA00022679"/>
    </source>
</evidence>
<dbReference type="GO" id="GO:0004417">
    <property type="term" value="F:hydroxyethylthiazole kinase activity"/>
    <property type="evidence" value="ECO:0007669"/>
    <property type="project" value="UniProtKB-UniRule"/>
</dbReference>
<gene>
    <name evidence="11" type="primary">thiM</name>
    <name evidence="12" type="ORF">SAMN02194393_03018</name>
</gene>
<dbReference type="GO" id="GO:0009228">
    <property type="term" value="P:thiamine biosynthetic process"/>
    <property type="evidence" value="ECO:0007669"/>
    <property type="project" value="UniProtKB-KW"/>
</dbReference>
<comment type="pathway">
    <text evidence="3 11">Cofactor biosynthesis; thiamine diphosphate biosynthesis; 4-methyl-5-(2-phosphoethyl)-thiazole from 5-(2-hydroxyethyl)-4-methylthiazole: step 1/1.</text>
</comment>
<comment type="cofactor">
    <cofactor evidence="2 11">
        <name>Mg(2+)</name>
        <dbReference type="ChEBI" id="CHEBI:18420"/>
    </cofactor>
</comment>
<keyword evidence="4 11" id="KW-0808">Transferase</keyword>
<dbReference type="AlphaFoldDB" id="A0A1T5LL24"/>
<organism evidence="12 13">
    <name type="scientific">Maledivibacter halophilus</name>
    <dbReference type="NCBI Taxonomy" id="36842"/>
    <lineage>
        <taxon>Bacteria</taxon>
        <taxon>Bacillati</taxon>
        <taxon>Bacillota</taxon>
        <taxon>Clostridia</taxon>
        <taxon>Peptostreptococcales</taxon>
        <taxon>Caminicellaceae</taxon>
        <taxon>Maledivibacter</taxon>
    </lineage>
</organism>
<keyword evidence="9 11" id="KW-0460">Magnesium</keyword>
<dbReference type="EMBL" id="FUZT01000007">
    <property type="protein sequence ID" value="SKC76666.1"/>
    <property type="molecule type" value="Genomic_DNA"/>
</dbReference>
<dbReference type="CDD" id="cd01170">
    <property type="entry name" value="THZ_kinase"/>
    <property type="match status" value="1"/>
</dbReference>
<evidence type="ECO:0000256" key="8">
    <source>
        <dbReference type="ARBA" id="ARBA00022840"/>
    </source>
</evidence>
<evidence type="ECO:0000256" key="7">
    <source>
        <dbReference type="ARBA" id="ARBA00022777"/>
    </source>
</evidence>
<dbReference type="Gene3D" id="3.40.1190.20">
    <property type="match status" value="1"/>
</dbReference>
<dbReference type="GO" id="GO:0000287">
    <property type="term" value="F:magnesium ion binding"/>
    <property type="evidence" value="ECO:0007669"/>
    <property type="project" value="UniProtKB-UniRule"/>
</dbReference>
<keyword evidence="6 11" id="KW-0547">Nucleotide-binding</keyword>
<evidence type="ECO:0000313" key="12">
    <source>
        <dbReference type="EMBL" id="SKC76666.1"/>
    </source>
</evidence>
<feature type="binding site" evidence="11">
    <location>
        <position position="170"/>
    </location>
    <ligand>
        <name>ATP</name>
        <dbReference type="ChEBI" id="CHEBI:30616"/>
    </ligand>
</feature>
<dbReference type="GO" id="GO:0005524">
    <property type="term" value="F:ATP binding"/>
    <property type="evidence" value="ECO:0007669"/>
    <property type="project" value="UniProtKB-UniRule"/>
</dbReference>
<evidence type="ECO:0000256" key="5">
    <source>
        <dbReference type="ARBA" id="ARBA00022723"/>
    </source>
</evidence>
<reference evidence="12 13" key="1">
    <citation type="submission" date="2017-02" db="EMBL/GenBank/DDBJ databases">
        <authorList>
            <person name="Peterson S.W."/>
        </authorList>
    </citation>
    <scope>NUCLEOTIDE SEQUENCE [LARGE SCALE GENOMIC DNA]</scope>
    <source>
        <strain evidence="12 13">M1</strain>
    </source>
</reference>
<comment type="catalytic activity">
    <reaction evidence="1 11">
        <text>5-(2-hydroxyethyl)-4-methylthiazole + ATP = 4-methyl-5-(2-phosphooxyethyl)-thiazole + ADP + H(+)</text>
        <dbReference type="Rhea" id="RHEA:24212"/>
        <dbReference type="ChEBI" id="CHEBI:15378"/>
        <dbReference type="ChEBI" id="CHEBI:17957"/>
        <dbReference type="ChEBI" id="CHEBI:30616"/>
        <dbReference type="ChEBI" id="CHEBI:58296"/>
        <dbReference type="ChEBI" id="CHEBI:456216"/>
        <dbReference type="EC" id="2.7.1.50"/>
    </reaction>
</comment>
<keyword evidence="7 11" id="KW-0418">Kinase</keyword>
<protein>
    <recommendedName>
        <fullName evidence="11">Hydroxyethylthiazole kinase</fullName>
        <ecNumber evidence="11">2.7.1.50</ecNumber>
    </recommendedName>
    <alternativeName>
        <fullName evidence="11">4-methyl-5-beta-hydroxyethylthiazole kinase</fullName>
        <shortName evidence="11">TH kinase</shortName>
        <shortName evidence="11">Thz kinase</shortName>
    </alternativeName>
</protein>
<evidence type="ECO:0000256" key="3">
    <source>
        <dbReference type="ARBA" id="ARBA00004868"/>
    </source>
</evidence>
<dbReference type="PRINTS" id="PR01099">
    <property type="entry name" value="HYETHTZKNASE"/>
</dbReference>
<dbReference type="Pfam" id="PF02110">
    <property type="entry name" value="HK"/>
    <property type="match status" value="1"/>
</dbReference>
<dbReference type="UniPathway" id="UPA00060">
    <property type="reaction ID" value="UER00139"/>
</dbReference>
<evidence type="ECO:0000256" key="2">
    <source>
        <dbReference type="ARBA" id="ARBA00001946"/>
    </source>
</evidence>
<evidence type="ECO:0000256" key="10">
    <source>
        <dbReference type="ARBA" id="ARBA00022977"/>
    </source>
</evidence>
<dbReference type="SUPFAM" id="SSF53613">
    <property type="entry name" value="Ribokinase-like"/>
    <property type="match status" value="1"/>
</dbReference>
<comment type="similarity">
    <text evidence="11">Belongs to the Thz kinase family.</text>
</comment>
<dbReference type="OrthoDB" id="9778146at2"/>
<sequence>MFEKILKNLKSNPPLVHNITNYVTVNDCANVILAAGASPLMADDINEVEDIVSISNVLYINVGTLNARTVEAMVKAGKKANELDLPVILDPVGVGASKLRNESVEKLINEIDFSVIKGNMSEIKALYTNAKNTGGVDVQEDDLINDENIEESINFIKKVSGKFNCTIAATGVIDIVTDSERVSLIRNGNDMMSKITGTGCMAGSLVATYCGSNKNEIFDATVMAITVMGLSGEKAYRKIVEKSEGTGSFRTYLIDAVSLMDFKALKEGAKIESR</sequence>
<feature type="binding site" evidence="11">
    <location>
        <position position="197"/>
    </location>
    <ligand>
        <name>substrate</name>
    </ligand>
</feature>
<keyword evidence="5 11" id="KW-0479">Metal-binding</keyword>
<evidence type="ECO:0000256" key="6">
    <source>
        <dbReference type="ARBA" id="ARBA00022741"/>
    </source>
</evidence>
<dbReference type="NCBIfam" id="NF006830">
    <property type="entry name" value="PRK09355.1"/>
    <property type="match status" value="1"/>
</dbReference>
<dbReference type="RefSeq" id="WP_079492936.1">
    <property type="nucleotide sequence ID" value="NZ_FUZT01000007.1"/>
</dbReference>
<dbReference type="InterPro" id="IPR029056">
    <property type="entry name" value="Ribokinase-like"/>
</dbReference>
<evidence type="ECO:0000256" key="9">
    <source>
        <dbReference type="ARBA" id="ARBA00022842"/>
    </source>
</evidence>
<feature type="binding site" evidence="11">
    <location>
        <position position="117"/>
    </location>
    <ligand>
        <name>ATP</name>
        <dbReference type="ChEBI" id="CHEBI:30616"/>
    </ligand>
</feature>
<dbReference type="EC" id="2.7.1.50" evidence="11"/>
<dbReference type="InterPro" id="IPR000417">
    <property type="entry name" value="Hyethyz_kinase"/>
</dbReference>
<keyword evidence="13" id="KW-1185">Reference proteome</keyword>
<evidence type="ECO:0000256" key="1">
    <source>
        <dbReference type="ARBA" id="ARBA00001771"/>
    </source>
</evidence>
<dbReference type="STRING" id="36842.SAMN02194393_03018"/>
<dbReference type="PIRSF" id="PIRSF000513">
    <property type="entry name" value="Thz_kinase"/>
    <property type="match status" value="1"/>
</dbReference>
<evidence type="ECO:0000313" key="13">
    <source>
        <dbReference type="Proteomes" id="UP000190285"/>
    </source>
</evidence>
<keyword evidence="10 11" id="KW-0784">Thiamine biosynthesis</keyword>
<name>A0A1T5LL24_9FIRM</name>
<dbReference type="Proteomes" id="UP000190285">
    <property type="component" value="Unassembled WGS sequence"/>
</dbReference>
<comment type="function">
    <text evidence="11">Catalyzes the phosphorylation of the hydroxyl group of 4-methyl-5-beta-hydroxyethylthiazole (THZ).</text>
</comment>
<dbReference type="GO" id="GO:0009229">
    <property type="term" value="P:thiamine diphosphate biosynthetic process"/>
    <property type="evidence" value="ECO:0007669"/>
    <property type="project" value="UniProtKB-UniRule"/>
</dbReference>
<feature type="binding site" evidence="11">
    <location>
        <position position="41"/>
    </location>
    <ligand>
        <name>substrate</name>
    </ligand>
</feature>